<feature type="region of interest" description="Disordered" evidence="18">
    <location>
        <begin position="132"/>
        <end position="158"/>
    </location>
</feature>
<evidence type="ECO:0000256" key="3">
    <source>
        <dbReference type="ARBA" id="ARBA00004177"/>
    </source>
</evidence>
<evidence type="ECO:0000259" key="19">
    <source>
        <dbReference type="PROSITE" id="PS50089"/>
    </source>
</evidence>
<dbReference type="SUPFAM" id="SSF57903">
    <property type="entry name" value="FYVE/PHD zinc finger"/>
    <property type="match status" value="1"/>
</dbReference>
<evidence type="ECO:0000256" key="10">
    <source>
        <dbReference type="ARBA" id="ARBA00022753"/>
    </source>
</evidence>
<keyword evidence="9" id="KW-0479">Metal-binding</keyword>
<dbReference type="InterPro" id="IPR001841">
    <property type="entry name" value="Znf_RING"/>
</dbReference>
<dbReference type="GO" id="GO:0070936">
    <property type="term" value="P:protein K48-linked ubiquitination"/>
    <property type="evidence" value="ECO:0007669"/>
    <property type="project" value="TreeGrafter"/>
</dbReference>
<evidence type="ECO:0000313" key="22">
    <source>
        <dbReference type="Proteomes" id="UP000509704"/>
    </source>
</evidence>
<keyword evidence="11 17" id="KW-0863">Zinc-finger</keyword>
<comment type="subcellular location">
    <subcellularLocation>
        <location evidence="3">Endosome</location>
    </subcellularLocation>
    <subcellularLocation>
        <location evidence="4">Lysosome</location>
    </subcellularLocation>
    <subcellularLocation>
        <location evidence="2">Membrane</location>
        <topology evidence="2">Peripheral membrane protein</topology>
    </subcellularLocation>
</comment>
<keyword evidence="10" id="KW-0967">Endosome</keyword>
<dbReference type="EMBL" id="CP058604">
    <property type="protein sequence ID" value="QLG70457.1"/>
    <property type="molecule type" value="Genomic_DNA"/>
</dbReference>
<dbReference type="InterPro" id="IPR017455">
    <property type="entry name" value="Znf_FYVE-rel"/>
</dbReference>
<dbReference type="PANTHER" id="PTHR46661">
    <property type="entry name" value="E3 UBIQUITIN-PROTEIN LIGASE ZNRF1-LIKE PROTEIN"/>
    <property type="match status" value="1"/>
</dbReference>
<dbReference type="GO" id="GO:0008270">
    <property type="term" value="F:zinc ion binding"/>
    <property type="evidence" value="ECO:0007669"/>
    <property type="project" value="UniProtKB-KW"/>
</dbReference>
<evidence type="ECO:0000256" key="16">
    <source>
        <dbReference type="ARBA" id="ARBA00023288"/>
    </source>
</evidence>
<dbReference type="CDD" id="cd16489">
    <property type="entry name" value="mRING-CH-C4HC2H_ZNRF"/>
    <property type="match status" value="1"/>
</dbReference>
<keyword evidence="14" id="KW-0472">Membrane</keyword>
<dbReference type="RefSeq" id="XP_037142185.1">
    <property type="nucleotide sequence ID" value="XM_037286290.1"/>
</dbReference>
<evidence type="ECO:0000256" key="12">
    <source>
        <dbReference type="ARBA" id="ARBA00022786"/>
    </source>
</evidence>
<evidence type="ECO:0000256" key="14">
    <source>
        <dbReference type="ARBA" id="ARBA00023136"/>
    </source>
</evidence>
<evidence type="ECO:0000256" key="6">
    <source>
        <dbReference type="ARBA" id="ARBA00012483"/>
    </source>
</evidence>
<dbReference type="OrthoDB" id="660555at2759"/>
<evidence type="ECO:0000256" key="2">
    <source>
        <dbReference type="ARBA" id="ARBA00004170"/>
    </source>
</evidence>
<evidence type="ECO:0000256" key="18">
    <source>
        <dbReference type="SAM" id="MobiDB-lite"/>
    </source>
</evidence>
<evidence type="ECO:0000313" key="21">
    <source>
        <dbReference type="EMBL" id="QLG70457.1"/>
    </source>
</evidence>
<dbReference type="InterPro" id="IPR000306">
    <property type="entry name" value="Znf_FYVE"/>
</dbReference>
<keyword evidence="12" id="KW-0833">Ubl conjugation pathway</keyword>
<dbReference type="GeneID" id="59234093"/>
<dbReference type="SMART" id="SM00064">
    <property type="entry name" value="FYVE"/>
    <property type="match status" value="1"/>
</dbReference>
<dbReference type="Pfam" id="PF13639">
    <property type="entry name" value="zf-RING_2"/>
    <property type="match status" value="1"/>
</dbReference>
<proteinExistence type="predicted"/>
<dbReference type="GO" id="GO:0032266">
    <property type="term" value="F:phosphatidylinositol-3-phosphate binding"/>
    <property type="evidence" value="ECO:0007669"/>
    <property type="project" value="UniProtKB-ARBA"/>
</dbReference>
<evidence type="ECO:0000256" key="1">
    <source>
        <dbReference type="ARBA" id="ARBA00000900"/>
    </source>
</evidence>
<dbReference type="PROSITE" id="PS50089">
    <property type="entry name" value="ZF_RING_2"/>
    <property type="match status" value="1"/>
</dbReference>
<dbReference type="AlphaFoldDB" id="A0A7H9AWE4"/>
<evidence type="ECO:0000256" key="5">
    <source>
        <dbReference type="ARBA" id="ARBA00004906"/>
    </source>
</evidence>
<keyword evidence="15" id="KW-0458">Lysosome</keyword>
<dbReference type="Pfam" id="PF01363">
    <property type="entry name" value="FYVE"/>
    <property type="match status" value="1"/>
</dbReference>
<dbReference type="Proteomes" id="UP000509704">
    <property type="component" value="Chromosome 1"/>
</dbReference>
<evidence type="ECO:0000256" key="13">
    <source>
        <dbReference type="ARBA" id="ARBA00022833"/>
    </source>
</evidence>
<dbReference type="GO" id="GO:0061630">
    <property type="term" value="F:ubiquitin protein ligase activity"/>
    <property type="evidence" value="ECO:0007669"/>
    <property type="project" value="UniProtKB-EC"/>
</dbReference>
<dbReference type="InterPro" id="IPR011011">
    <property type="entry name" value="Znf_FYVE_PHD"/>
</dbReference>
<evidence type="ECO:0000256" key="9">
    <source>
        <dbReference type="ARBA" id="ARBA00022723"/>
    </source>
</evidence>
<dbReference type="Gene3D" id="3.30.40.10">
    <property type="entry name" value="Zinc/RING finger domain, C3HC4 (zinc finger)"/>
    <property type="match status" value="2"/>
</dbReference>
<evidence type="ECO:0000256" key="15">
    <source>
        <dbReference type="ARBA" id="ARBA00023228"/>
    </source>
</evidence>
<dbReference type="PANTHER" id="PTHR46661:SF4">
    <property type="entry name" value="RING-TYPE DOMAIN-CONTAINING PROTEIN"/>
    <property type="match status" value="1"/>
</dbReference>
<comment type="catalytic activity">
    <reaction evidence="1">
        <text>S-ubiquitinyl-[E2 ubiquitin-conjugating enzyme]-L-cysteine + [acceptor protein]-L-lysine = [E2 ubiquitin-conjugating enzyme]-L-cysteine + N(6)-ubiquitinyl-[acceptor protein]-L-lysine.</text>
        <dbReference type="EC" id="2.3.2.27"/>
    </reaction>
</comment>
<dbReference type="SMART" id="SM00184">
    <property type="entry name" value="RING"/>
    <property type="match status" value="1"/>
</dbReference>
<dbReference type="PROSITE" id="PS50178">
    <property type="entry name" value="ZF_FYVE"/>
    <property type="match status" value="1"/>
</dbReference>
<keyword evidence="13" id="KW-0862">Zinc</keyword>
<comment type="pathway">
    <text evidence="5">Protein modification; protein ubiquitination.</text>
</comment>
<evidence type="ECO:0000256" key="7">
    <source>
        <dbReference type="ARBA" id="ARBA00022679"/>
    </source>
</evidence>
<keyword evidence="7" id="KW-0808">Transferase</keyword>
<dbReference type="EC" id="2.3.2.27" evidence="6"/>
<keyword evidence="22" id="KW-1185">Reference proteome</keyword>
<dbReference type="InterPro" id="IPR013083">
    <property type="entry name" value="Znf_RING/FYVE/PHD"/>
</dbReference>
<feature type="domain" description="RING-type" evidence="19">
    <location>
        <begin position="232"/>
        <end position="287"/>
    </location>
</feature>
<dbReference type="InterPro" id="IPR051878">
    <property type="entry name" value="ZNRF_ubiq-protein_ligase"/>
</dbReference>
<name>A0A7H9AWE4_ZYGMR</name>
<sequence length="290" mass="33450">MTSGTDYVNSFAQWQPDDEMHHCLNCQAPFSFLVRKHHCRCCGGIFCASCADKFARYDKTRVKVVKRSEDEEEFPPFRTCQSCYDNLLHLKLLLTAWGRRMEPQVRVGRSDDSRPESSSRCDSLVTVLGMNEVSKDNNETEHTHEISGSDRGSVRRGRNEDERCCPICNVDLTKFEAEEDAQTHVQDCINRAVSIQQHKYGDDDETLSPSFQNRMLVYKIAEGDGDNHYQECPICFEEMLPGEKVGRLECLCVFHYKCIKGWFNKKLQKMKTKDVKYVGKNFCPLHDAVF</sequence>
<dbReference type="GO" id="GO:0098588">
    <property type="term" value="C:bounding membrane of organelle"/>
    <property type="evidence" value="ECO:0007669"/>
    <property type="project" value="UniProtKB-ARBA"/>
</dbReference>
<feature type="domain" description="FYVE-type" evidence="20">
    <location>
        <begin position="17"/>
        <end position="88"/>
    </location>
</feature>
<dbReference type="GO" id="GO:0005768">
    <property type="term" value="C:endosome"/>
    <property type="evidence" value="ECO:0007669"/>
    <property type="project" value="UniProtKB-SubCell"/>
</dbReference>
<reference evidence="21 22" key="1">
    <citation type="submission" date="2020-07" db="EMBL/GenBank/DDBJ databases">
        <title>The yeast mating-type switching endonuclease HO is a domesticated member of an unorthodox homing genetic element family.</title>
        <authorList>
            <person name="Coughlan A.Y."/>
            <person name="Lombardi L."/>
            <person name="Braun-Galleani S."/>
            <person name="Martos A.R."/>
            <person name="Galeote V."/>
            <person name="Bigey F."/>
            <person name="Dequin S."/>
            <person name="Byrne K.P."/>
            <person name="Wolfe K.H."/>
        </authorList>
    </citation>
    <scope>NUCLEOTIDE SEQUENCE [LARGE SCALE GENOMIC DNA]</scope>
    <source>
        <strain evidence="21 22">NRRL Y-6702</strain>
    </source>
</reference>
<evidence type="ECO:0000256" key="17">
    <source>
        <dbReference type="PROSITE-ProRule" id="PRU00175"/>
    </source>
</evidence>
<keyword evidence="8" id="KW-0519">Myristate</keyword>
<dbReference type="SUPFAM" id="SSF57850">
    <property type="entry name" value="RING/U-box"/>
    <property type="match status" value="1"/>
</dbReference>
<evidence type="ECO:0000256" key="8">
    <source>
        <dbReference type="ARBA" id="ARBA00022707"/>
    </source>
</evidence>
<keyword evidence="16" id="KW-0449">Lipoprotein</keyword>
<accession>A0A7H9AWE4</accession>
<evidence type="ECO:0000256" key="4">
    <source>
        <dbReference type="ARBA" id="ARBA00004371"/>
    </source>
</evidence>
<gene>
    <name evidence="21" type="ORF">HG535_0A03970</name>
</gene>
<evidence type="ECO:0000259" key="20">
    <source>
        <dbReference type="PROSITE" id="PS50178"/>
    </source>
</evidence>
<organism evidence="21 22">
    <name type="scientific">Zygotorulaspora mrakii</name>
    <name type="common">Zygosaccharomyces mrakii</name>
    <dbReference type="NCBI Taxonomy" id="42260"/>
    <lineage>
        <taxon>Eukaryota</taxon>
        <taxon>Fungi</taxon>
        <taxon>Dikarya</taxon>
        <taxon>Ascomycota</taxon>
        <taxon>Saccharomycotina</taxon>
        <taxon>Saccharomycetes</taxon>
        <taxon>Saccharomycetales</taxon>
        <taxon>Saccharomycetaceae</taxon>
        <taxon>Zygotorulaspora</taxon>
    </lineage>
</organism>
<feature type="compositionally biased region" description="Basic and acidic residues" evidence="18">
    <location>
        <begin position="133"/>
        <end position="148"/>
    </location>
</feature>
<dbReference type="GO" id="GO:0043161">
    <property type="term" value="P:proteasome-mediated ubiquitin-dependent protein catabolic process"/>
    <property type="evidence" value="ECO:0007669"/>
    <property type="project" value="TreeGrafter"/>
</dbReference>
<dbReference type="KEGG" id="zmk:HG535_0A03970"/>
<evidence type="ECO:0000256" key="11">
    <source>
        <dbReference type="ARBA" id="ARBA00022771"/>
    </source>
</evidence>
<protein>
    <recommendedName>
        <fullName evidence="6">RING-type E3 ubiquitin transferase</fullName>
        <ecNumber evidence="6">2.3.2.27</ecNumber>
    </recommendedName>
</protein>